<organism evidence="2 3">
    <name type="scientific">Acidithiobacillus ferrivorans</name>
    <dbReference type="NCBI Taxonomy" id="160808"/>
    <lineage>
        <taxon>Bacteria</taxon>
        <taxon>Pseudomonadati</taxon>
        <taxon>Pseudomonadota</taxon>
        <taxon>Acidithiobacillia</taxon>
        <taxon>Acidithiobacillales</taxon>
        <taxon>Acidithiobacillaceae</taxon>
        <taxon>Acidithiobacillus</taxon>
    </lineage>
</organism>
<name>A0A257TDA0_9PROT</name>
<protein>
    <submittedName>
        <fullName evidence="2">Uncharacterized protein</fullName>
    </submittedName>
</protein>
<evidence type="ECO:0000313" key="2">
    <source>
        <dbReference type="EMBL" id="OYV82506.1"/>
    </source>
</evidence>
<evidence type="ECO:0000256" key="1">
    <source>
        <dbReference type="SAM" id="MobiDB-lite"/>
    </source>
</evidence>
<dbReference type="Proteomes" id="UP000216779">
    <property type="component" value="Unassembled WGS sequence"/>
</dbReference>
<feature type="compositionally biased region" description="Low complexity" evidence="1">
    <location>
        <begin position="63"/>
        <end position="76"/>
    </location>
</feature>
<dbReference type="EMBL" id="NCBC01000030">
    <property type="protein sequence ID" value="OYV82506.1"/>
    <property type="molecule type" value="Genomic_DNA"/>
</dbReference>
<sequence length="85" mass="8619">MMAQILFAGDVMGAAGRRALRLALARLRRRVSGGTAYQSDAGMCGCYDTGNYASSHARRRARTTSSASSSNSSQAVSGGGGAGVS</sequence>
<gene>
    <name evidence="2" type="ORF">B7Z70_01790</name>
</gene>
<reference evidence="2 3" key="1">
    <citation type="submission" date="2017-03" db="EMBL/GenBank/DDBJ databases">
        <title>Lifting the veil on microbial sulfur biogeochemistry in mining wastewaters.</title>
        <authorList>
            <person name="Kantor R.S."/>
            <person name="Colenbrander Nelson T."/>
            <person name="Marshall S."/>
            <person name="Bennett D."/>
            <person name="Apte S."/>
            <person name="Camacho D."/>
            <person name="Thomas B.C."/>
            <person name="Warren L.A."/>
            <person name="Banfield J.F."/>
        </authorList>
    </citation>
    <scope>NUCLEOTIDE SEQUENCE [LARGE SCALE GENOMIC DNA]</scope>
    <source>
        <strain evidence="2">21-59-9</strain>
    </source>
</reference>
<feature type="region of interest" description="Disordered" evidence="1">
    <location>
        <begin position="55"/>
        <end position="85"/>
    </location>
</feature>
<evidence type="ECO:0000313" key="3">
    <source>
        <dbReference type="Proteomes" id="UP000216779"/>
    </source>
</evidence>
<accession>A0A257TDA0</accession>
<proteinExistence type="predicted"/>
<dbReference type="AlphaFoldDB" id="A0A257TDA0"/>
<comment type="caution">
    <text evidence="2">The sequence shown here is derived from an EMBL/GenBank/DDBJ whole genome shotgun (WGS) entry which is preliminary data.</text>
</comment>